<keyword evidence="3" id="KW-1185">Reference proteome</keyword>
<name>A0A8K0JLU2_9TREE</name>
<feature type="compositionally biased region" description="Basic and acidic residues" evidence="1">
    <location>
        <begin position="617"/>
        <end position="631"/>
    </location>
</feature>
<feature type="region of interest" description="Disordered" evidence="1">
    <location>
        <begin position="168"/>
        <end position="280"/>
    </location>
</feature>
<reference evidence="2" key="1">
    <citation type="submission" date="2020-04" db="EMBL/GenBank/DDBJ databases">
        <title>Analysis of mating type loci in Filobasidium floriforme.</title>
        <authorList>
            <person name="Nowrousian M."/>
        </authorList>
    </citation>
    <scope>NUCLEOTIDE SEQUENCE</scope>
    <source>
        <strain evidence="2">CBS 6242</strain>
    </source>
</reference>
<feature type="compositionally biased region" description="Low complexity" evidence="1">
    <location>
        <begin position="633"/>
        <end position="649"/>
    </location>
</feature>
<gene>
    <name evidence="2" type="ORF">FFLO_03218</name>
</gene>
<protein>
    <submittedName>
        <fullName evidence="2">Uncharacterized protein</fullName>
    </submittedName>
</protein>
<dbReference type="EMBL" id="JABELV010000057">
    <property type="protein sequence ID" value="KAG7548926.1"/>
    <property type="molecule type" value="Genomic_DNA"/>
</dbReference>
<feature type="compositionally biased region" description="Acidic residues" evidence="1">
    <location>
        <begin position="585"/>
        <end position="605"/>
    </location>
</feature>
<feature type="compositionally biased region" description="Polar residues" evidence="1">
    <location>
        <begin position="21"/>
        <end position="32"/>
    </location>
</feature>
<feature type="region of interest" description="Disordered" evidence="1">
    <location>
        <begin position="501"/>
        <end position="655"/>
    </location>
</feature>
<feature type="compositionally biased region" description="Low complexity" evidence="1">
    <location>
        <begin position="220"/>
        <end position="242"/>
    </location>
</feature>
<dbReference type="Proteomes" id="UP000812966">
    <property type="component" value="Unassembled WGS sequence"/>
</dbReference>
<dbReference type="AlphaFoldDB" id="A0A8K0JLU2"/>
<feature type="region of interest" description="Disordered" evidence="1">
    <location>
        <begin position="315"/>
        <end position="426"/>
    </location>
</feature>
<evidence type="ECO:0000256" key="1">
    <source>
        <dbReference type="SAM" id="MobiDB-lite"/>
    </source>
</evidence>
<feature type="compositionally biased region" description="Low complexity" evidence="1">
    <location>
        <begin position="408"/>
        <end position="423"/>
    </location>
</feature>
<sequence>MPLGRPVQPLIFVTQTDLGWTTEISPGSTRSTLPRMFTPPTTPSPTLRAGDPPMTPTKSSGRRPRTPLTRPPPSSLALKNVQRPSHTQSEASSSSRPHTAGADAHYSDVFGSTLDSPFQQQYDGEVVWIKNQKVDDEADLDGFRLATSPDPFKIGSREEIRASMEMEMPILPQSPGLGSPFQTPRPKKSSKLANDITPTSTPTTHRSESPSPLPRPPMFFSPSGSSTGTASPLSSSSVPCTPNAKPTGYFPSPAIAQSPTAPSIKFGTWSPMKSLRKRERKNEGLVGLGITSRRGSAGLEKLDTAMMANLHIPDFSDDVTPTGSKPQMRLSPAMVSRSRSATPTALTIGTSSSESDGSNSSSTTGSASTAPPTSATGSTRTSRRAMATASLKRIFRQTFQSPKGGRSGSSTVSSRSPSRSPGRNLGEALERMHGGFLPEIPRVDTVFLKDFDEVRTGTGSEWEERQAAGSLKSRDARVRRVSTLGVTRGRPLRRSRTEIGVWFNGSSPNRPATANTMNSPRRDRRPALMRTDHSVIYPGSPTSMAIKREMKSTRAESPTPQRRRASSSSVLHAYRGHGVENELHDQEDDSNTGSETEDDEWEGSEESFTSAPMLSPRDVEVVFSHDHRSKSGSDVLSPSSTYSSSNGGSTWKYSRYGTARPVEGDKTRRSIQHMLDQTGFLNGGMVQTLATDRDDERKESQRSYALARLEGRTEPRIAPDWTSIFAPQRVGSSGSEESA</sequence>
<comment type="caution">
    <text evidence="2">The sequence shown here is derived from an EMBL/GenBank/DDBJ whole genome shotgun (WGS) entry which is preliminary data.</text>
</comment>
<accession>A0A8K0JLU2</accession>
<proteinExistence type="predicted"/>
<feature type="compositionally biased region" description="Low complexity" evidence="1">
    <location>
        <begin position="347"/>
        <end position="390"/>
    </location>
</feature>
<evidence type="ECO:0000313" key="3">
    <source>
        <dbReference type="Proteomes" id="UP000812966"/>
    </source>
</evidence>
<organism evidence="2 3">
    <name type="scientific">Filobasidium floriforme</name>
    <dbReference type="NCBI Taxonomy" id="5210"/>
    <lineage>
        <taxon>Eukaryota</taxon>
        <taxon>Fungi</taxon>
        <taxon>Dikarya</taxon>
        <taxon>Basidiomycota</taxon>
        <taxon>Agaricomycotina</taxon>
        <taxon>Tremellomycetes</taxon>
        <taxon>Filobasidiales</taxon>
        <taxon>Filobasidiaceae</taxon>
        <taxon>Filobasidium</taxon>
    </lineage>
</organism>
<evidence type="ECO:0000313" key="2">
    <source>
        <dbReference type="EMBL" id="KAG7548926.1"/>
    </source>
</evidence>
<feature type="compositionally biased region" description="Polar residues" evidence="1">
    <location>
        <begin position="504"/>
        <end position="519"/>
    </location>
</feature>
<feature type="compositionally biased region" description="Polar residues" evidence="1">
    <location>
        <begin position="82"/>
        <end position="97"/>
    </location>
</feature>
<feature type="region of interest" description="Disordered" evidence="1">
    <location>
        <begin position="21"/>
        <end position="108"/>
    </location>
</feature>
<feature type="compositionally biased region" description="Polar residues" evidence="1">
    <location>
        <begin position="555"/>
        <end position="570"/>
    </location>
</feature>